<keyword evidence="1 5" id="KW-0853">WD repeat</keyword>
<evidence type="ECO:0000256" key="1">
    <source>
        <dbReference type="ARBA" id="ARBA00022574"/>
    </source>
</evidence>
<evidence type="ECO:0000256" key="6">
    <source>
        <dbReference type="SAM" id="MobiDB-lite"/>
    </source>
</evidence>
<keyword evidence="8" id="KW-1185">Reference proteome</keyword>
<accession>A0A292PWZ8</accession>
<feature type="repeat" description="WD" evidence="5">
    <location>
        <begin position="147"/>
        <end position="189"/>
    </location>
</feature>
<evidence type="ECO:0000313" key="7">
    <source>
        <dbReference type="EMBL" id="CUS12086.1"/>
    </source>
</evidence>
<dbReference type="PROSITE" id="PS50294">
    <property type="entry name" value="WD_REPEATS_REGION"/>
    <property type="match status" value="6"/>
</dbReference>
<evidence type="ECO:0000313" key="8">
    <source>
        <dbReference type="Proteomes" id="UP001412239"/>
    </source>
</evidence>
<feature type="region of interest" description="Disordered" evidence="6">
    <location>
        <begin position="1"/>
        <end position="32"/>
    </location>
</feature>
<dbReference type="SMART" id="SM00320">
    <property type="entry name" value="WD40"/>
    <property type="match status" value="7"/>
</dbReference>
<dbReference type="SUPFAM" id="SSF50978">
    <property type="entry name" value="WD40 repeat-like"/>
    <property type="match status" value="1"/>
</dbReference>
<dbReference type="CDD" id="cd00200">
    <property type="entry name" value="WD40"/>
    <property type="match status" value="1"/>
</dbReference>
<keyword evidence="2" id="KW-0507">mRNA processing</keyword>
<proteinExistence type="predicted"/>
<dbReference type="InterPro" id="IPR052234">
    <property type="entry name" value="U5_snRNP_Component"/>
</dbReference>
<dbReference type="InterPro" id="IPR015943">
    <property type="entry name" value="WD40/YVTN_repeat-like_dom_sf"/>
</dbReference>
<dbReference type="PROSITE" id="PS00678">
    <property type="entry name" value="WD_REPEATS_1"/>
    <property type="match status" value="2"/>
</dbReference>
<reference evidence="7" key="1">
    <citation type="submission" date="2015-10" db="EMBL/GenBank/DDBJ databases">
        <authorList>
            <person name="Regsiter A."/>
            <person name="william w."/>
        </authorList>
    </citation>
    <scope>NUCLEOTIDE SEQUENCE</scope>
    <source>
        <strain evidence="7">Montdore</strain>
    </source>
</reference>
<dbReference type="GO" id="GO:0006397">
    <property type="term" value="P:mRNA processing"/>
    <property type="evidence" value="ECO:0007669"/>
    <property type="project" value="UniProtKB-KW"/>
</dbReference>
<feature type="repeat" description="WD" evidence="5">
    <location>
        <begin position="196"/>
        <end position="230"/>
    </location>
</feature>
<dbReference type="GO" id="GO:0071013">
    <property type="term" value="C:catalytic step 2 spliceosome"/>
    <property type="evidence" value="ECO:0007669"/>
    <property type="project" value="TreeGrafter"/>
</dbReference>
<protein>
    <submittedName>
        <fullName evidence="7">Uncharacterized protein</fullName>
    </submittedName>
</protein>
<evidence type="ECO:0000256" key="2">
    <source>
        <dbReference type="ARBA" id="ARBA00022664"/>
    </source>
</evidence>
<dbReference type="InterPro" id="IPR036322">
    <property type="entry name" value="WD40_repeat_dom_sf"/>
</dbReference>
<feature type="repeat" description="WD" evidence="5">
    <location>
        <begin position="323"/>
        <end position="360"/>
    </location>
</feature>
<dbReference type="PANTHER" id="PTHR44006:SF1">
    <property type="entry name" value="U5 SMALL NUCLEAR RIBONUCLEOPROTEIN 40 KDA PROTEIN"/>
    <property type="match status" value="1"/>
</dbReference>
<feature type="repeat" description="WD" evidence="5">
    <location>
        <begin position="231"/>
        <end position="265"/>
    </location>
</feature>
<keyword evidence="4" id="KW-0508">mRNA splicing</keyword>
<dbReference type="InterPro" id="IPR001680">
    <property type="entry name" value="WD40_rpt"/>
</dbReference>
<dbReference type="Proteomes" id="UP001412239">
    <property type="component" value="Unassembled WGS sequence"/>
</dbReference>
<dbReference type="EMBL" id="LN891006">
    <property type="protein sequence ID" value="CUS12086.1"/>
    <property type="molecule type" value="Genomic_DNA"/>
</dbReference>
<gene>
    <name evidence="7" type="ORF">GSTUAT00003864001</name>
</gene>
<dbReference type="PRINTS" id="PR00320">
    <property type="entry name" value="GPROTEINBRPT"/>
</dbReference>
<dbReference type="PROSITE" id="PS50082">
    <property type="entry name" value="WD_REPEATS_2"/>
    <property type="match status" value="7"/>
</dbReference>
<keyword evidence="3" id="KW-0677">Repeat</keyword>
<evidence type="ECO:0000256" key="3">
    <source>
        <dbReference type="ARBA" id="ARBA00022737"/>
    </source>
</evidence>
<dbReference type="GO" id="GO:0003723">
    <property type="term" value="F:RNA binding"/>
    <property type="evidence" value="ECO:0007669"/>
    <property type="project" value="TreeGrafter"/>
</dbReference>
<feature type="repeat" description="WD" evidence="5">
    <location>
        <begin position="281"/>
        <end position="322"/>
    </location>
</feature>
<dbReference type="Gene3D" id="2.130.10.10">
    <property type="entry name" value="YVTN repeat-like/Quinoprotein amine dehydrogenase"/>
    <property type="match status" value="1"/>
</dbReference>
<dbReference type="GO" id="GO:0008380">
    <property type="term" value="P:RNA splicing"/>
    <property type="evidence" value="ECO:0007669"/>
    <property type="project" value="UniProtKB-KW"/>
</dbReference>
<feature type="repeat" description="WD" evidence="5">
    <location>
        <begin position="105"/>
        <end position="146"/>
    </location>
</feature>
<dbReference type="InterPro" id="IPR019775">
    <property type="entry name" value="WD40_repeat_CS"/>
</dbReference>
<name>A0A292PWZ8_9PEZI</name>
<evidence type="ECO:0000256" key="5">
    <source>
        <dbReference type="PROSITE-ProRule" id="PRU00221"/>
    </source>
</evidence>
<dbReference type="Pfam" id="PF00400">
    <property type="entry name" value="WD40"/>
    <property type="match status" value="7"/>
</dbReference>
<dbReference type="InterPro" id="IPR020472">
    <property type="entry name" value="WD40_PAC1"/>
</dbReference>
<dbReference type="AlphaFoldDB" id="A0A292PWZ8"/>
<sequence length="360" mass="38585">MTDKRKASGSLGSSQLVKRIRPDGAGGDGSSAVSIVNSSTSSGALIQAVPRTSALQAPIMELTGHSKEVFAVRFDPTGQNIASGSFDRSILVWRTYGDCPNYLALPGHKGAVLDLHWSRDSQIIFSASADTLLATWDVSTGIRIRRYIGHEDVVNAMDVTRRGPELMASGSDDGSLGIWDPRQKECIDYLETNFPVTAVAISEAGNELFSGGIDNDIKVWDLRKRSVAYTMRGHQDTVTSLSVSPDGQSMLSNAMDSTVRTWDIRAFAPSNRLINTYEGAPSGIEKNLIRASWSPTGDRIGAGGGDGSVAVWEAGTKKLLYKLPGHRGTVNDMRFSPNAAEPIIVSASSDRNILLGELGK</sequence>
<evidence type="ECO:0000256" key="4">
    <source>
        <dbReference type="ARBA" id="ARBA00023187"/>
    </source>
</evidence>
<dbReference type="PANTHER" id="PTHR44006">
    <property type="entry name" value="U5 SMALL NUCLEAR RIBONUCLEOPROTEIN 40 KDA PROTEIN"/>
    <property type="match status" value="1"/>
</dbReference>
<organism evidence="7 8">
    <name type="scientific">Tuber aestivum</name>
    <name type="common">summer truffle</name>
    <dbReference type="NCBI Taxonomy" id="59557"/>
    <lineage>
        <taxon>Eukaryota</taxon>
        <taxon>Fungi</taxon>
        <taxon>Dikarya</taxon>
        <taxon>Ascomycota</taxon>
        <taxon>Pezizomycotina</taxon>
        <taxon>Pezizomycetes</taxon>
        <taxon>Pezizales</taxon>
        <taxon>Tuberaceae</taxon>
        <taxon>Tuber</taxon>
    </lineage>
</organism>
<feature type="repeat" description="WD" evidence="5">
    <location>
        <begin position="62"/>
        <end position="93"/>
    </location>
</feature>